<reference evidence="1" key="1">
    <citation type="submission" date="2013-12" db="EMBL/GenBank/DDBJ databases">
        <title>The Genome Sequence of Aphanomyces astaci APO3.</title>
        <authorList>
            <consortium name="The Broad Institute Genomics Platform"/>
            <person name="Russ C."/>
            <person name="Tyler B."/>
            <person name="van West P."/>
            <person name="Dieguez-Uribeondo J."/>
            <person name="Young S.K."/>
            <person name="Zeng Q."/>
            <person name="Gargeya S."/>
            <person name="Fitzgerald M."/>
            <person name="Abouelleil A."/>
            <person name="Alvarado L."/>
            <person name="Chapman S.B."/>
            <person name="Gainer-Dewar J."/>
            <person name="Goldberg J."/>
            <person name="Griggs A."/>
            <person name="Gujja S."/>
            <person name="Hansen M."/>
            <person name="Howarth C."/>
            <person name="Imamovic A."/>
            <person name="Ireland A."/>
            <person name="Larimer J."/>
            <person name="McCowan C."/>
            <person name="Murphy C."/>
            <person name="Pearson M."/>
            <person name="Poon T.W."/>
            <person name="Priest M."/>
            <person name="Roberts A."/>
            <person name="Saif S."/>
            <person name="Shea T."/>
            <person name="Sykes S."/>
            <person name="Wortman J."/>
            <person name="Nusbaum C."/>
            <person name="Birren B."/>
        </authorList>
    </citation>
    <scope>NUCLEOTIDE SEQUENCE [LARGE SCALE GENOMIC DNA]</scope>
    <source>
        <strain evidence="1">APO3</strain>
    </source>
</reference>
<name>W4G926_APHAT</name>
<proteinExistence type="predicted"/>
<dbReference type="EMBL" id="KI913140">
    <property type="protein sequence ID" value="ETV75458.1"/>
    <property type="molecule type" value="Genomic_DNA"/>
</dbReference>
<dbReference type="VEuPathDB" id="FungiDB:H257_10299"/>
<dbReference type="AlphaFoldDB" id="W4G926"/>
<organism evidence="1">
    <name type="scientific">Aphanomyces astaci</name>
    <name type="common">Crayfish plague agent</name>
    <dbReference type="NCBI Taxonomy" id="112090"/>
    <lineage>
        <taxon>Eukaryota</taxon>
        <taxon>Sar</taxon>
        <taxon>Stramenopiles</taxon>
        <taxon>Oomycota</taxon>
        <taxon>Saprolegniomycetes</taxon>
        <taxon>Saprolegniales</taxon>
        <taxon>Verrucalvaceae</taxon>
        <taxon>Aphanomyces</taxon>
    </lineage>
</organism>
<accession>W4G926</accession>
<dbReference type="RefSeq" id="XP_009835092.1">
    <property type="nucleotide sequence ID" value="XM_009836790.1"/>
</dbReference>
<gene>
    <name evidence="1" type="ORF">H257_10299</name>
</gene>
<protein>
    <submittedName>
        <fullName evidence="1">Uncharacterized protein</fullName>
    </submittedName>
</protein>
<dbReference type="GeneID" id="20812295"/>
<evidence type="ECO:0000313" key="1">
    <source>
        <dbReference type="EMBL" id="ETV75458.1"/>
    </source>
</evidence>
<sequence length="93" mass="10270">MLMSTRVAAAGKSGSEPSPVKKTANTFYLLLLAHRRFQHSSKYLSEVEQDETGKIVFLIELVQLFDKATDQCNADRAAIHATVTEKEAAALFI</sequence>